<dbReference type="AlphaFoldDB" id="A0A317E0G6"/>
<gene>
    <name evidence="3" type="ORF">DKG75_11105</name>
</gene>
<dbReference type="RefSeq" id="WP_109921192.1">
    <property type="nucleotide sequence ID" value="NZ_QGLF01000003.1"/>
</dbReference>
<dbReference type="InterPro" id="IPR025311">
    <property type="entry name" value="DUF4166"/>
</dbReference>
<evidence type="ECO:0000259" key="2">
    <source>
        <dbReference type="Pfam" id="PF13761"/>
    </source>
</evidence>
<dbReference type="SUPFAM" id="SSF51735">
    <property type="entry name" value="NAD(P)-binding Rossmann-fold domains"/>
    <property type="match status" value="1"/>
</dbReference>
<comment type="caution">
    <text evidence="3">The sequence shown here is derived from an EMBL/GenBank/DDBJ whole genome shotgun (WGS) entry which is preliminary data.</text>
</comment>
<evidence type="ECO:0000259" key="1">
    <source>
        <dbReference type="Pfam" id="PF03435"/>
    </source>
</evidence>
<dbReference type="Proteomes" id="UP000246077">
    <property type="component" value="Unassembled WGS sequence"/>
</dbReference>
<dbReference type="InterPro" id="IPR036291">
    <property type="entry name" value="NAD(P)-bd_dom_sf"/>
</dbReference>
<dbReference type="OrthoDB" id="528778at2"/>
<organism evidence="3 4">
    <name type="scientific">Zavarzinia compransoris</name>
    <dbReference type="NCBI Taxonomy" id="1264899"/>
    <lineage>
        <taxon>Bacteria</taxon>
        <taxon>Pseudomonadati</taxon>
        <taxon>Pseudomonadota</taxon>
        <taxon>Alphaproteobacteria</taxon>
        <taxon>Rhodospirillales</taxon>
        <taxon>Zavarziniaceae</taxon>
        <taxon>Zavarzinia</taxon>
    </lineage>
</organism>
<dbReference type="InterPro" id="IPR005097">
    <property type="entry name" value="Sacchrp_dh_NADP-bd"/>
</dbReference>
<dbReference type="Pfam" id="PF13761">
    <property type="entry name" value="DUF4166"/>
    <property type="match status" value="1"/>
</dbReference>
<dbReference type="Gene3D" id="3.40.50.720">
    <property type="entry name" value="NAD(P)-binding Rossmann-like Domain"/>
    <property type="match status" value="1"/>
</dbReference>
<sequence length="546" mass="57574">MNKLVLIVGGYGVFGARIARALAREPGLDLVVAGRDGNAAAAHCARWGGRPLALDRAAPGLDQVLAGLAPFLIIDAAGPFQGAAPQLARAAIAAGAHYLDLSDDAAFTAAIGQWDEAAKARGVAVLSGVSSVPALSSAAVAALAEGMADLHLIETVILPGNRAPRGLSVVRAIVGQVGRPLAEWRAGRWVSAPAWGDLRRLDLSVPGQAALGRRWASRIGAPDLLLFPARFRARTVAFAAGLELTVMHLGLWLLGWPVRLGLAAGLAPLAPLLRALADRLHRFGSDRGGMRVRVAGLTETGQAVTRDWTLIAEAGDGPEVPGLPARILCSLLQAGAVAPGARPCLAEFSLAAAETAMAAHAITSHRRDAPQPLLFRQALGEAFDRLPPVLRDLHTVIAERRWCGRAQVERGTGLLSRLAARLLGLPPAAADVAVEVLMTRRGDHEIWRRDFGGKRFRSVLGPGRPVVERFGLLRFTLNLLAGDGALHFPVGAGRVLGLPLPRALLPVSETAETVDDQGRACFDVAIRLPLAGFVIRYRGWLRPADD</sequence>
<proteinExistence type="predicted"/>
<protein>
    <submittedName>
        <fullName evidence="3">Saccharopine dehydrogenase</fullName>
    </submittedName>
</protein>
<dbReference type="PANTHER" id="PTHR43796">
    <property type="entry name" value="CARBOXYNORSPERMIDINE SYNTHASE"/>
    <property type="match status" value="1"/>
</dbReference>
<keyword evidence="4" id="KW-1185">Reference proteome</keyword>
<accession>A0A317E0G6</accession>
<reference evidence="4" key="1">
    <citation type="submission" date="2018-05" db="EMBL/GenBank/DDBJ databases">
        <title>Zavarzinia sp. HR-AS.</title>
        <authorList>
            <person name="Lee Y."/>
            <person name="Jeon C.O."/>
        </authorList>
    </citation>
    <scope>NUCLEOTIDE SEQUENCE [LARGE SCALE GENOMIC DNA]</scope>
    <source>
        <strain evidence="4">DSM 1231</strain>
    </source>
</reference>
<evidence type="ECO:0000313" key="3">
    <source>
        <dbReference type="EMBL" id="PWR20548.1"/>
    </source>
</evidence>
<dbReference type="EMBL" id="QGLF01000003">
    <property type="protein sequence ID" value="PWR20548.1"/>
    <property type="molecule type" value="Genomic_DNA"/>
</dbReference>
<evidence type="ECO:0000313" key="4">
    <source>
        <dbReference type="Proteomes" id="UP000246077"/>
    </source>
</evidence>
<dbReference type="Pfam" id="PF03435">
    <property type="entry name" value="Sacchrp_dh_NADP"/>
    <property type="match status" value="1"/>
</dbReference>
<name>A0A317E0G6_9PROT</name>
<dbReference type="PANTHER" id="PTHR43796:SF2">
    <property type="entry name" value="CARBOXYNORSPERMIDINE SYNTHASE"/>
    <property type="match status" value="1"/>
</dbReference>
<feature type="domain" description="Saccharopine dehydrogenase NADP binding" evidence="1">
    <location>
        <begin position="5"/>
        <end position="123"/>
    </location>
</feature>
<feature type="domain" description="DUF4166" evidence="2">
    <location>
        <begin position="386"/>
        <end position="541"/>
    </location>
</feature>